<feature type="chain" id="PRO_5045780991" description="Entericidin" evidence="1">
    <location>
        <begin position="23"/>
        <end position="73"/>
    </location>
</feature>
<sequence>MKNSFKLGLVALAIATSFAACKGSGSGSAADSTKADSTVAVDSAKADSATAVDSTAKAGAAAVDSTKADSTKK</sequence>
<organism evidence="2 3">
    <name type="scientific">Mucilaginibacter sabulilitoris</name>
    <dbReference type="NCBI Taxonomy" id="1173583"/>
    <lineage>
        <taxon>Bacteria</taxon>
        <taxon>Pseudomonadati</taxon>
        <taxon>Bacteroidota</taxon>
        <taxon>Sphingobacteriia</taxon>
        <taxon>Sphingobacteriales</taxon>
        <taxon>Sphingobacteriaceae</taxon>
        <taxon>Mucilaginibacter</taxon>
    </lineage>
</organism>
<proteinExistence type="predicted"/>
<protein>
    <recommendedName>
        <fullName evidence="4">Entericidin</fullName>
    </recommendedName>
</protein>
<gene>
    <name evidence="2" type="ORF">SNE25_13790</name>
</gene>
<name>A0ABZ0TV05_9SPHI</name>
<keyword evidence="3" id="KW-1185">Reference proteome</keyword>
<dbReference type="EMBL" id="CP139558">
    <property type="protein sequence ID" value="WPU96591.1"/>
    <property type="molecule type" value="Genomic_DNA"/>
</dbReference>
<dbReference type="Proteomes" id="UP001324380">
    <property type="component" value="Chromosome"/>
</dbReference>
<feature type="signal peptide" evidence="1">
    <location>
        <begin position="1"/>
        <end position="22"/>
    </location>
</feature>
<reference evidence="2 3" key="1">
    <citation type="submission" date="2023-11" db="EMBL/GenBank/DDBJ databases">
        <title>Analysis of the Genomes of Mucilaginibacter gossypii cycad 4 and M. sabulilitoris SNA2: microbes with the potential for plant growth promotion.</title>
        <authorList>
            <person name="Hirsch A.M."/>
            <person name="Humm E."/>
            <person name="Rubbi M."/>
            <person name="Del Vecchio G."/>
            <person name="Ha S.M."/>
            <person name="Pellegrini M."/>
            <person name="Gunsalus R.P."/>
        </authorList>
    </citation>
    <scope>NUCLEOTIDE SEQUENCE [LARGE SCALE GENOMIC DNA]</scope>
    <source>
        <strain evidence="2 3">SNA2</strain>
    </source>
</reference>
<evidence type="ECO:0008006" key="4">
    <source>
        <dbReference type="Google" id="ProtNLM"/>
    </source>
</evidence>
<evidence type="ECO:0000313" key="2">
    <source>
        <dbReference type="EMBL" id="WPU96591.1"/>
    </source>
</evidence>
<keyword evidence="1" id="KW-0732">Signal</keyword>
<dbReference type="RefSeq" id="WP_321565684.1">
    <property type="nucleotide sequence ID" value="NZ_CP139558.1"/>
</dbReference>
<accession>A0ABZ0TV05</accession>
<evidence type="ECO:0000256" key="1">
    <source>
        <dbReference type="SAM" id="SignalP"/>
    </source>
</evidence>
<evidence type="ECO:0000313" key="3">
    <source>
        <dbReference type="Proteomes" id="UP001324380"/>
    </source>
</evidence>
<dbReference type="PROSITE" id="PS51257">
    <property type="entry name" value="PROKAR_LIPOPROTEIN"/>
    <property type="match status" value="1"/>
</dbReference>